<feature type="compositionally biased region" description="Acidic residues" evidence="9">
    <location>
        <begin position="522"/>
        <end position="531"/>
    </location>
</feature>
<evidence type="ECO:0000256" key="3">
    <source>
        <dbReference type="ARBA" id="ARBA00022806"/>
    </source>
</evidence>
<feature type="domain" description="Helicase ATP-binding" evidence="10">
    <location>
        <begin position="96"/>
        <end position="270"/>
    </location>
</feature>
<dbReference type="PROSITE" id="PS51194">
    <property type="entry name" value="HELICASE_CTER"/>
    <property type="match status" value="1"/>
</dbReference>
<comment type="domain">
    <text evidence="8">The Q motif is unique to and characteristic of the DEAD box family of RNA helicases and controls ATP binding and hydrolysis.</text>
</comment>
<dbReference type="Pfam" id="PF00270">
    <property type="entry name" value="DEAD"/>
    <property type="match status" value="1"/>
</dbReference>
<keyword evidence="4 7" id="KW-0067">ATP-binding</keyword>
<dbReference type="PROSITE" id="PS51192">
    <property type="entry name" value="HELICASE_ATP_BIND_1"/>
    <property type="match status" value="1"/>
</dbReference>
<dbReference type="PROSITE" id="PS00039">
    <property type="entry name" value="DEAD_ATP_HELICASE"/>
    <property type="match status" value="1"/>
</dbReference>
<feature type="compositionally biased region" description="Basic and acidic residues" evidence="9">
    <location>
        <begin position="658"/>
        <end position="669"/>
    </location>
</feature>
<dbReference type="EMBL" id="HACG01029390">
    <property type="protein sequence ID" value="CEK76255.1"/>
    <property type="molecule type" value="Transcribed_RNA"/>
</dbReference>
<dbReference type="InterPro" id="IPR001650">
    <property type="entry name" value="Helicase_C-like"/>
</dbReference>
<dbReference type="GO" id="GO:0003723">
    <property type="term" value="F:RNA binding"/>
    <property type="evidence" value="ECO:0007669"/>
    <property type="project" value="UniProtKB-UniRule"/>
</dbReference>
<organism evidence="13">
    <name type="scientific">Arion vulgaris</name>
    <dbReference type="NCBI Taxonomy" id="1028688"/>
    <lineage>
        <taxon>Eukaryota</taxon>
        <taxon>Metazoa</taxon>
        <taxon>Spiralia</taxon>
        <taxon>Lophotrochozoa</taxon>
        <taxon>Mollusca</taxon>
        <taxon>Gastropoda</taxon>
        <taxon>Heterobranchia</taxon>
        <taxon>Euthyneura</taxon>
        <taxon>Panpulmonata</taxon>
        <taxon>Eupulmonata</taxon>
        <taxon>Stylommatophora</taxon>
        <taxon>Helicina</taxon>
        <taxon>Arionoidea</taxon>
        <taxon>Arionidae</taxon>
        <taxon>Arion</taxon>
    </lineage>
</organism>
<dbReference type="InterPro" id="IPR014001">
    <property type="entry name" value="Helicase_ATP-bd"/>
</dbReference>
<evidence type="ECO:0000256" key="2">
    <source>
        <dbReference type="ARBA" id="ARBA00022801"/>
    </source>
</evidence>
<dbReference type="InterPro" id="IPR014014">
    <property type="entry name" value="RNA_helicase_DEAD_Q_motif"/>
</dbReference>
<evidence type="ECO:0000259" key="10">
    <source>
        <dbReference type="PROSITE" id="PS51192"/>
    </source>
</evidence>
<dbReference type="GO" id="GO:0016887">
    <property type="term" value="F:ATP hydrolysis activity"/>
    <property type="evidence" value="ECO:0007669"/>
    <property type="project" value="RHEA"/>
</dbReference>
<name>A0A0B7A8E2_9EUPU</name>
<sequence>MKAKMQKFNLEKKKVVKTRKKDFRKIQEKRKKKRHTDDAEIEALTARLWPTFDQPKEEITASSIKAFTDLPISKKTLEGLKTHNFTSPTDIQRESLMYGLKGHDILGAAKTGSGKTLAFLIPILETLFKQRYTPSFGMAALVISPTRELAYQSYDVLMKIGKLHDLSFGLVTGGMNLKDEARKMNTTNVVICTPGRLLQHFEQTPNFTADELKILVLDEADKILQMGFAQTMNAVIEALPRQRQTLLFSATQTKSVKDLARLSLKRPIYVSVHEKAKAVTPTTLGQRYIVCEMQDKINILWSFIRSHRHAKILVFLSCCKQTRYIYQVFKKMHPGLTILCLHGHMKQHQRMEVYHSFSRKQNAVLLATDVAARGLDFPVINWVVQVDKPENVNTYIHRVGRTARYEKVGEALLMLLPTEEKKMVEDLVKRKIPIEKLKVSKKRMFDITKKLESLCASDKELKDNAQKAFVFVMKTLWVLDKPSFQAVDQGAFAASLGLVQVVKLPFLEKSKKKTEDQTVTDTSEEEDSDSETDIKPAVLNKGEKTLNFDVLSDDEEDDDIYNVVKDVKVDDTKDSEMLDVIEESTSKRKKSRAKEKLKLLKYTTRITFDEEGNPEKKDDDDDDGGLNISQAQLRMREQDKIDKEQQRQRIKLQHREKRLKEKENRRQAELQKQGRTVEDAEVVLGAPDDDDDDINNEEAGSDNADKDSSDDENDEPRAKRQRVSSESNEISDESDGDSSEEEEDKESDFIDDEAVESDNSESDEENGDIETELIERDEEAVLALLGGKS</sequence>
<evidence type="ECO:0000313" key="13">
    <source>
        <dbReference type="EMBL" id="CEK76255.1"/>
    </source>
</evidence>
<comment type="function">
    <text evidence="8">RNA helicase.</text>
</comment>
<dbReference type="EC" id="3.6.4.13" evidence="8"/>
<dbReference type="SMART" id="SM01178">
    <property type="entry name" value="DUF4217"/>
    <property type="match status" value="1"/>
</dbReference>
<keyword evidence="3 7" id="KW-0347">Helicase</keyword>
<evidence type="ECO:0000256" key="4">
    <source>
        <dbReference type="ARBA" id="ARBA00022840"/>
    </source>
</evidence>
<dbReference type="PANTHER" id="PTHR24031">
    <property type="entry name" value="RNA HELICASE"/>
    <property type="match status" value="1"/>
</dbReference>
<feature type="region of interest" description="Disordered" evidence="9">
    <location>
        <begin position="609"/>
        <end position="777"/>
    </location>
</feature>
<evidence type="ECO:0000259" key="12">
    <source>
        <dbReference type="PROSITE" id="PS51195"/>
    </source>
</evidence>
<comment type="catalytic activity">
    <reaction evidence="8">
        <text>ATP + H2O = ADP + phosphate + H(+)</text>
        <dbReference type="Rhea" id="RHEA:13065"/>
        <dbReference type="ChEBI" id="CHEBI:15377"/>
        <dbReference type="ChEBI" id="CHEBI:15378"/>
        <dbReference type="ChEBI" id="CHEBI:30616"/>
        <dbReference type="ChEBI" id="CHEBI:43474"/>
        <dbReference type="ChEBI" id="CHEBI:456216"/>
        <dbReference type="EC" id="3.6.4.13"/>
    </reaction>
</comment>
<evidence type="ECO:0000256" key="7">
    <source>
        <dbReference type="RuleBase" id="RU000492"/>
    </source>
</evidence>
<feature type="domain" description="Helicase C-terminal" evidence="11">
    <location>
        <begin position="283"/>
        <end position="448"/>
    </location>
</feature>
<feature type="compositionally biased region" description="Basic residues" evidence="9">
    <location>
        <begin position="648"/>
        <end position="657"/>
    </location>
</feature>
<reference evidence="13" key="1">
    <citation type="submission" date="2014-12" db="EMBL/GenBank/DDBJ databases">
        <title>Insight into the proteome of Arion vulgaris.</title>
        <authorList>
            <person name="Aradska J."/>
            <person name="Bulat T."/>
            <person name="Smidak R."/>
            <person name="Sarate P."/>
            <person name="Gangsoo J."/>
            <person name="Sialana F."/>
            <person name="Bilban M."/>
            <person name="Lubec G."/>
        </authorList>
    </citation>
    <scope>NUCLEOTIDE SEQUENCE</scope>
    <source>
        <tissue evidence="13">Skin</tissue>
    </source>
</reference>
<feature type="domain" description="DEAD-box RNA helicase Q" evidence="12">
    <location>
        <begin position="65"/>
        <end position="93"/>
    </location>
</feature>
<evidence type="ECO:0000256" key="9">
    <source>
        <dbReference type="SAM" id="MobiDB-lite"/>
    </source>
</evidence>
<evidence type="ECO:0000256" key="5">
    <source>
        <dbReference type="ARBA" id="ARBA00022884"/>
    </source>
</evidence>
<comment type="similarity">
    <text evidence="7">Belongs to the DEAD box helicase family.</text>
</comment>
<protein>
    <recommendedName>
        <fullName evidence="8">ATP-dependent RNA helicase</fullName>
        <ecNumber evidence="8">3.6.4.13</ecNumber>
    </recommendedName>
</protein>
<evidence type="ECO:0000259" key="11">
    <source>
        <dbReference type="PROSITE" id="PS51194"/>
    </source>
</evidence>
<dbReference type="GO" id="GO:0003724">
    <property type="term" value="F:RNA helicase activity"/>
    <property type="evidence" value="ECO:0007669"/>
    <property type="project" value="UniProtKB-EC"/>
</dbReference>
<keyword evidence="5 8" id="KW-0694">RNA-binding</keyword>
<feature type="short sequence motif" description="Q motif" evidence="6">
    <location>
        <begin position="65"/>
        <end position="93"/>
    </location>
</feature>
<dbReference type="SMART" id="SM00487">
    <property type="entry name" value="DEXDc"/>
    <property type="match status" value="1"/>
</dbReference>
<keyword evidence="2 7" id="KW-0378">Hydrolase</keyword>
<dbReference type="AlphaFoldDB" id="A0A0B7A8E2"/>
<dbReference type="PROSITE" id="PS51195">
    <property type="entry name" value="Q_MOTIF"/>
    <property type="match status" value="1"/>
</dbReference>
<accession>A0A0B7A8E2</accession>
<dbReference type="Pfam" id="PF00271">
    <property type="entry name" value="Helicase_C"/>
    <property type="match status" value="1"/>
</dbReference>
<evidence type="ECO:0000256" key="6">
    <source>
        <dbReference type="PROSITE-ProRule" id="PRU00552"/>
    </source>
</evidence>
<evidence type="ECO:0000256" key="1">
    <source>
        <dbReference type="ARBA" id="ARBA00022741"/>
    </source>
</evidence>
<dbReference type="GO" id="GO:0005524">
    <property type="term" value="F:ATP binding"/>
    <property type="evidence" value="ECO:0007669"/>
    <property type="project" value="UniProtKB-UniRule"/>
</dbReference>
<dbReference type="Gene3D" id="3.40.50.300">
    <property type="entry name" value="P-loop containing nucleotide triphosphate hydrolases"/>
    <property type="match status" value="2"/>
</dbReference>
<keyword evidence="1 7" id="KW-0547">Nucleotide-binding</keyword>
<dbReference type="InterPro" id="IPR011545">
    <property type="entry name" value="DEAD/DEAH_box_helicase_dom"/>
</dbReference>
<feature type="compositionally biased region" description="Acidic residues" evidence="9">
    <location>
        <begin position="729"/>
        <end position="777"/>
    </location>
</feature>
<dbReference type="InterPro" id="IPR027417">
    <property type="entry name" value="P-loop_NTPase"/>
</dbReference>
<feature type="region of interest" description="Disordered" evidence="9">
    <location>
        <begin position="513"/>
        <end position="536"/>
    </location>
</feature>
<dbReference type="SMART" id="SM00490">
    <property type="entry name" value="HELICc"/>
    <property type="match status" value="1"/>
</dbReference>
<dbReference type="InterPro" id="IPR000629">
    <property type="entry name" value="RNA-helicase_DEAD-box_CS"/>
</dbReference>
<feature type="compositionally biased region" description="Acidic residues" evidence="9">
    <location>
        <begin position="687"/>
        <end position="700"/>
    </location>
</feature>
<dbReference type="CDD" id="cd17941">
    <property type="entry name" value="DEADc_DDX10"/>
    <property type="match status" value="1"/>
</dbReference>
<dbReference type="CDD" id="cd18787">
    <property type="entry name" value="SF2_C_DEAD"/>
    <property type="match status" value="1"/>
</dbReference>
<dbReference type="InterPro" id="IPR025313">
    <property type="entry name" value="SPB4-like_CTE"/>
</dbReference>
<feature type="compositionally biased region" description="Basic and acidic residues" evidence="9">
    <location>
        <begin position="634"/>
        <end position="647"/>
    </location>
</feature>
<gene>
    <name evidence="13" type="primary">ORF99185</name>
</gene>
<dbReference type="SUPFAM" id="SSF52540">
    <property type="entry name" value="P-loop containing nucleoside triphosphate hydrolases"/>
    <property type="match status" value="1"/>
</dbReference>
<evidence type="ECO:0000256" key="8">
    <source>
        <dbReference type="RuleBase" id="RU365068"/>
    </source>
</evidence>
<proteinExistence type="inferred from homology"/>